<dbReference type="EMBL" id="JASVDS010000004">
    <property type="protein sequence ID" value="MDL5033341.1"/>
    <property type="molecule type" value="Genomic_DNA"/>
</dbReference>
<proteinExistence type="predicted"/>
<organism evidence="1 2">
    <name type="scientific">Roseateles subflavus</name>
    <dbReference type="NCBI Taxonomy" id="3053353"/>
    <lineage>
        <taxon>Bacteria</taxon>
        <taxon>Pseudomonadati</taxon>
        <taxon>Pseudomonadota</taxon>
        <taxon>Betaproteobacteria</taxon>
        <taxon>Burkholderiales</taxon>
        <taxon>Sphaerotilaceae</taxon>
        <taxon>Roseateles</taxon>
    </lineage>
</organism>
<accession>A0ABT7LPB3</accession>
<reference evidence="1 2" key="1">
    <citation type="submission" date="2023-06" db="EMBL/GenBank/DDBJ databases">
        <title>Pelomonas sp. APW6 16S ribosomal RNA gene genome sequencing and assembly.</title>
        <authorList>
            <person name="Woo H."/>
        </authorList>
    </citation>
    <scope>NUCLEOTIDE SEQUENCE [LARGE SCALE GENOMIC DNA]</scope>
    <source>
        <strain evidence="1 2">APW6</strain>
    </source>
</reference>
<sequence>MSQLMRQGHQVVPTLGGMGGVELLVKTPAGRQLEVVVRGVPDNGRWLVNEEPEGELDQRFYVLLNYKRFEEPRAYPMVFVMPAARAEGMKTERGRGKAIVFGNKKQCPPDLDRWAEAWAVIQ</sequence>
<dbReference type="Proteomes" id="UP001238603">
    <property type="component" value="Unassembled WGS sequence"/>
</dbReference>
<protein>
    <submittedName>
        <fullName evidence="1">Uncharacterized protein</fullName>
    </submittedName>
</protein>
<evidence type="ECO:0000313" key="1">
    <source>
        <dbReference type="EMBL" id="MDL5033341.1"/>
    </source>
</evidence>
<comment type="caution">
    <text evidence="1">The sequence shown here is derived from an EMBL/GenBank/DDBJ whole genome shotgun (WGS) entry which is preliminary data.</text>
</comment>
<name>A0ABT7LPB3_9BURK</name>
<keyword evidence="2" id="KW-1185">Reference proteome</keyword>
<evidence type="ECO:0000313" key="2">
    <source>
        <dbReference type="Proteomes" id="UP001238603"/>
    </source>
</evidence>
<dbReference type="RefSeq" id="WP_285983426.1">
    <property type="nucleotide sequence ID" value="NZ_JASVDS010000004.1"/>
</dbReference>
<gene>
    <name evidence="1" type="ORF">QRD43_15615</name>
</gene>